<reference evidence="3 4" key="1">
    <citation type="journal article" date="2023" name="Commun. Biol.">
        <title>Reorganization of the ancestral sex-determining regions during the evolution of trioecy in Pleodorina starrii.</title>
        <authorList>
            <person name="Takahashi K."/>
            <person name="Suzuki S."/>
            <person name="Kawai-Toyooka H."/>
            <person name="Yamamoto K."/>
            <person name="Hamaji T."/>
            <person name="Ootsuki R."/>
            <person name="Yamaguchi H."/>
            <person name="Kawachi M."/>
            <person name="Higashiyama T."/>
            <person name="Nozaki H."/>
        </authorList>
    </citation>
    <scope>NUCLEOTIDE SEQUENCE [LARGE SCALE GENOMIC DNA]</scope>
    <source>
        <strain evidence="3 4">NIES-4479</strain>
    </source>
</reference>
<organism evidence="3 4">
    <name type="scientific">Pleodorina starrii</name>
    <dbReference type="NCBI Taxonomy" id="330485"/>
    <lineage>
        <taxon>Eukaryota</taxon>
        <taxon>Viridiplantae</taxon>
        <taxon>Chlorophyta</taxon>
        <taxon>core chlorophytes</taxon>
        <taxon>Chlorophyceae</taxon>
        <taxon>CS clade</taxon>
        <taxon>Chlamydomonadales</taxon>
        <taxon>Volvocaceae</taxon>
        <taxon>Pleodorina</taxon>
    </lineage>
</organism>
<feature type="domain" description="Essential protein Yae1 N-terminal" evidence="2">
    <location>
        <begin position="27"/>
        <end position="63"/>
    </location>
</feature>
<evidence type="ECO:0000313" key="3">
    <source>
        <dbReference type="EMBL" id="GLC55629.1"/>
    </source>
</evidence>
<dbReference type="Pfam" id="PF09811">
    <property type="entry name" value="Yae1_N"/>
    <property type="match status" value="1"/>
</dbReference>
<dbReference type="PANTHER" id="PTHR28532:SF1">
    <property type="entry name" value="ORAL CANCER OVEREXPRESSED 1"/>
    <property type="match status" value="1"/>
</dbReference>
<protein>
    <recommendedName>
        <fullName evidence="2">Essential protein Yae1 N-terminal domain-containing protein</fullName>
    </recommendedName>
</protein>
<dbReference type="Proteomes" id="UP001165080">
    <property type="component" value="Unassembled WGS sequence"/>
</dbReference>
<dbReference type="AlphaFoldDB" id="A0A9W6BP33"/>
<comment type="caution">
    <text evidence="3">The sequence shown here is derived from an EMBL/GenBank/DDBJ whole genome shotgun (WGS) entry which is preliminary data.</text>
</comment>
<comment type="similarity">
    <text evidence="1">Belongs to the LTO1 family.</text>
</comment>
<dbReference type="InterPro" id="IPR019191">
    <property type="entry name" value="Essential_protein_Yae1_N"/>
</dbReference>
<dbReference type="PANTHER" id="PTHR28532">
    <property type="entry name" value="GEO13458P1"/>
    <property type="match status" value="1"/>
</dbReference>
<gene>
    <name evidence="3" type="primary">PLEST001963</name>
    <name evidence="3" type="ORF">PLESTB_001008700</name>
</gene>
<proteinExistence type="inferred from homology"/>
<name>A0A9W6BP33_9CHLO</name>
<dbReference type="InterPro" id="IPR052436">
    <property type="entry name" value="LTO1_adapter"/>
</dbReference>
<dbReference type="EMBL" id="BRXU01000013">
    <property type="protein sequence ID" value="GLC55629.1"/>
    <property type="molecule type" value="Genomic_DNA"/>
</dbReference>
<sequence length="141" mass="15658">MPGEGSDDVLFGEALSVEEASIQKGREDGVRDGMLAGFAEGRELGVQKGYEIGQEVGFYAGCVRMWRALQAKQPELVSSRLERGMAAVEEMIDRFPMYDPQDEALHEALERLRGRFKVLASGMGCLQEYYPKEEAQASLSF</sequence>
<evidence type="ECO:0000259" key="2">
    <source>
        <dbReference type="Pfam" id="PF09811"/>
    </source>
</evidence>
<evidence type="ECO:0000256" key="1">
    <source>
        <dbReference type="ARBA" id="ARBA00038090"/>
    </source>
</evidence>
<accession>A0A9W6BP33</accession>
<evidence type="ECO:0000313" key="4">
    <source>
        <dbReference type="Proteomes" id="UP001165080"/>
    </source>
</evidence>
<keyword evidence="4" id="KW-1185">Reference proteome</keyword>